<accession>A0ABT3XXC4</accession>
<dbReference type="EMBL" id="JAOVZW010000031">
    <property type="protein sequence ID" value="MCX8526287.1"/>
    <property type="molecule type" value="Genomic_DNA"/>
</dbReference>
<dbReference type="Proteomes" id="UP001073122">
    <property type="component" value="Unassembled WGS sequence"/>
</dbReference>
<evidence type="ECO:0008006" key="3">
    <source>
        <dbReference type="Google" id="ProtNLM"/>
    </source>
</evidence>
<protein>
    <recommendedName>
        <fullName evidence="3">DUF4595 domain-containing protein</fullName>
    </recommendedName>
</protein>
<evidence type="ECO:0000313" key="2">
    <source>
        <dbReference type="Proteomes" id="UP001073122"/>
    </source>
</evidence>
<dbReference type="RefSeq" id="WP_267267518.1">
    <property type="nucleotide sequence ID" value="NZ_JAOVZW010000031.1"/>
</dbReference>
<comment type="caution">
    <text evidence="1">The sequence shown here is derived from an EMBL/GenBank/DDBJ whole genome shotgun (WGS) entry which is preliminary data.</text>
</comment>
<gene>
    <name evidence="1" type="ORF">OF897_20425</name>
</gene>
<keyword evidence="2" id="KW-1185">Reference proteome</keyword>
<name>A0ABT3XXC4_9FLAO</name>
<organism evidence="1 2">
    <name type="scientific">Chryseobacterium formosus</name>
    <dbReference type="NCBI Taxonomy" id="1537363"/>
    <lineage>
        <taxon>Bacteria</taxon>
        <taxon>Pseudomonadati</taxon>
        <taxon>Bacteroidota</taxon>
        <taxon>Flavobacteriia</taxon>
        <taxon>Flavobacteriales</taxon>
        <taxon>Weeksellaceae</taxon>
        <taxon>Chryseobacterium group</taxon>
        <taxon>Chryseobacterium</taxon>
    </lineage>
</organism>
<reference evidence="1" key="1">
    <citation type="submission" date="2022-10" db="EMBL/GenBank/DDBJ databases">
        <title>Chryseobacterium sp. nov., a novel bacterial species.</title>
        <authorList>
            <person name="Cao Y."/>
        </authorList>
    </citation>
    <scope>NUCLEOTIDE SEQUENCE</scope>
    <source>
        <strain evidence="1">CCTCC AB2015118</strain>
    </source>
</reference>
<proteinExistence type="predicted"/>
<evidence type="ECO:0000313" key="1">
    <source>
        <dbReference type="EMBL" id="MCX8526287.1"/>
    </source>
</evidence>
<sequence length="252" mass="29193">MNDTFTINDFQRLMKNTLFLILFTQISFSCNGQDNKVTQNTYSQKLEYGLKGTVKEVTQYTCIIKDGKIPPDKSAHVGKSTMTFDNEGNAIEIKRAWNFGTPETSSEFKQKYSGTGKNITFKEISNSHGNVEEINHRFVWSDDYSYSIVSEKTNPHINMVTLDKNYRLIKYIAKNVDKIESIEEIETIYKDDKIQEIKSKITENIDGKMEVSYQIQVMQNFDINGNPTVIYAYKDINKQKVAAVLYKDYTYY</sequence>